<sequence>MLSMRYVEKTTTMARLSIGLVYISLEHILNTNCLATTIYMGSSVPAHMHTATIIEQHRPSLRARCPTDFTSIRTTV</sequence>
<reference evidence="1" key="2">
    <citation type="submission" date="2013-05" db="EMBL/GenBank/DDBJ databases">
        <authorList>
            <person name="Carter J.-M."/>
            <person name="Baker S.C."/>
            <person name="Pink R."/>
            <person name="Carter D.R.F."/>
            <person name="Collins A."/>
            <person name="Tomlin J."/>
            <person name="Gibbs M."/>
            <person name="Breuker C.J."/>
        </authorList>
    </citation>
    <scope>NUCLEOTIDE SEQUENCE</scope>
    <source>
        <tissue evidence="1">Ovary</tissue>
    </source>
</reference>
<name>S4NX84_9NEOP</name>
<organism evidence="1">
    <name type="scientific">Pararge aegeria</name>
    <name type="common">speckled wood butterfly</name>
    <dbReference type="NCBI Taxonomy" id="116150"/>
    <lineage>
        <taxon>Eukaryota</taxon>
        <taxon>Metazoa</taxon>
        <taxon>Ecdysozoa</taxon>
        <taxon>Arthropoda</taxon>
        <taxon>Hexapoda</taxon>
        <taxon>Insecta</taxon>
        <taxon>Pterygota</taxon>
        <taxon>Neoptera</taxon>
        <taxon>Endopterygota</taxon>
        <taxon>Lepidoptera</taxon>
        <taxon>Glossata</taxon>
        <taxon>Ditrysia</taxon>
        <taxon>Papilionoidea</taxon>
        <taxon>Nymphalidae</taxon>
        <taxon>Satyrinae</taxon>
        <taxon>Satyrini</taxon>
        <taxon>Parargina</taxon>
        <taxon>Pararge</taxon>
    </lineage>
</organism>
<proteinExistence type="predicted"/>
<evidence type="ECO:0000313" key="1">
    <source>
        <dbReference type="EMBL" id="JAA83381.1"/>
    </source>
</evidence>
<dbReference type="AlphaFoldDB" id="S4NX84"/>
<protein>
    <submittedName>
        <fullName evidence="1">Uncharacterized protein</fullName>
    </submittedName>
</protein>
<accession>S4NX84</accession>
<reference evidence="1" key="1">
    <citation type="journal article" date="2013" name="BMC Genomics">
        <title>Unscrambling butterfly oogenesis.</title>
        <authorList>
            <person name="Carter J.M."/>
            <person name="Baker S.C."/>
            <person name="Pink R."/>
            <person name="Carter D.R."/>
            <person name="Collins A."/>
            <person name="Tomlin J."/>
            <person name="Gibbs M."/>
            <person name="Breuker C.J."/>
        </authorList>
    </citation>
    <scope>NUCLEOTIDE SEQUENCE</scope>
    <source>
        <tissue evidence="1">Ovary</tissue>
    </source>
</reference>
<dbReference type="EMBL" id="GAIX01009179">
    <property type="protein sequence ID" value="JAA83381.1"/>
    <property type="molecule type" value="Transcribed_RNA"/>
</dbReference>